<dbReference type="SMART" id="SM00020">
    <property type="entry name" value="Tryp_SPc"/>
    <property type="match status" value="1"/>
</dbReference>
<keyword evidence="4" id="KW-0732">Signal</keyword>
<evidence type="ECO:0000256" key="1">
    <source>
        <dbReference type="ARBA" id="ARBA00023157"/>
    </source>
</evidence>
<reference evidence="6" key="1">
    <citation type="submission" date="2023-06" db="EMBL/GenBank/DDBJ databases">
        <title>Genomic analysis of the entomopathogenic nematode Steinernema hermaphroditum.</title>
        <authorList>
            <person name="Schwarz E.M."/>
            <person name="Heppert J.K."/>
            <person name="Baniya A."/>
            <person name="Schwartz H.T."/>
            <person name="Tan C.-H."/>
            <person name="Antoshechkin I."/>
            <person name="Sternberg P.W."/>
            <person name="Goodrich-Blair H."/>
            <person name="Dillman A.R."/>
        </authorList>
    </citation>
    <scope>NUCLEOTIDE SEQUENCE</scope>
    <source>
        <strain evidence="6">PS9179</strain>
        <tissue evidence="6">Whole animal</tissue>
    </source>
</reference>
<dbReference type="PANTHER" id="PTHR24256">
    <property type="entry name" value="TRYPTASE-RELATED"/>
    <property type="match status" value="1"/>
</dbReference>
<dbReference type="InterPro" id="IPR043504">
    <property type="entry name" value="Peptidase_S1_PA_chymotrypsin"/>
</dbReference>
<comment type="similarity">
    <text evidence="2">Belongs to the peptidase S1 family. CLIP subfamily.</text>
</comment>
<accession>A0AA39M2Q7</accession>
<keyword evidence="3" id="KW-0378">Hydrolase</keyword>
<keyword evidence="3" id="KW-0645">Protease</keyword>
<dbReference type="InterPro" id="IPR001314">
    <property type="entry name" value="Peptidase_S1A"/>
</dbReference>
<feature type="domain" description="Peptidase S1" evidence="5">
    <location>
        <begin position="34"/>
        <end position="283"/>
    </location>
</feature>
<sequence length="289" mass="30779">MDLLCLLVILGLAAALPLKSPSSHINGLNRTQFVIGGQLAEPGHFPYHIFISYSQSDGKPYICGGSLLSPTHVLTAAHCTVDMQPPARVMAGAVNINVDESGGAQWREVQAAHAHPHYQHGDPSYLNDIAILEVSPPFDVGGTVALTHIPANDEQLLAGGQVIISGFGTYTFDGHQTVPSRDLRYVQLDLYDTDYCNQQWSSFTGGRTNVGSTQVCAGGAGRGSGPGDSGGPLVVHSSHGLIQIGLVSFGPTDPNVMFNHQDEFPAVYTRVSQHCDFIHQYSGNTASCR</sequence>
<keyword evidence="3" id="KW-0720">Serine protease</keyword>
<evidence type="ECO:0000313" key="7">
    <source>
        <dbReference type="Proteomes" id="UP001175271"/>
    </source>
</evidence>
<dbReference type="GO" id="GO:0006508">
    <property type="term" value="P:proteolysis"/>
    <property type="evidence" value="ECO:0007669"/>
    <property type="project" value="UniProtKB-KW"/>
</dbReference>
<dbReference type="AlphaFoldDB" id="A0AA39M2Q7"/>
<keyword evidence="1" id="KW-1015">Disulfide bond</keyword>
<protein>
    <recommendedName>
        <fullName evidence="5">Peptidase S1 domain-containing protein</fullName>
    </recommendedName>
</protein>
<gene>
    <name evidence="6" type="ORF">QR680_013560</name>
</gene>
<dbReference type="InterPro" id="IPR001254">
    <property type="entry name" value="Trypsin_dom"/>
</dbReference>
<evidence type="ECO:0000259" key="5">
    <source>
        <dbReference type="PROSITE" id="PS50240"/>
    </source>
</evidence>
<dbReference type="PROSITE" id="PS00135">
    <property type="entry name" value="TRYPSIN_SER"/>
    <property type="match status" value="1"/>
</dbReference>
<dbReference type="InterPro" id="IPR033116">
    <property type="entry name" value="TRYPSIN_SER"/>
</dbReference>
<evidence type="ECO:0000256" key="3">
    <source>
        <dbReference type="RuleBase" id="RU363034"/>
    </source>
</evidence>
<dbReference type="FunFam" id="2.40.10.10:FF:000068">
    <property type="entry name" value="transmembrane protease serine 2"/>
    <property type="match status" value="1"/>
</dbReference>
<dbReference type="InterPro" id="IPR009003">
    <property type="entry name" value="Peptidase_S1_PA"/>
</dbReference>
<comment type="caution">
    <text evidence="6">The sequence shown here is derived from an EMBL/GenBank/DDBJ whole genome shotgun (WGS) entry which is preliminary data.</text>
</comment>
<feature type="chain" id="PRO_5041357394" description="Peptidase S1 domain-containing protein" evidence="4">
    <location>
        <begin position="16"/>
        <end position="289"/>
    </location>
</feature>
<dbReference type="PROSITE" id="PS00134">
    <property type="entry name" value="TRYPSIN_HIS"/>
    <property type="match status" value="1"/>
</dbReference>
<dbReference type="Gene3D" id="2.40.10.10">
    <property type="entry name" value="Trypsin-like serine proteases"/>
    <property type="match status" value="1"/>
</dbReference>
<dbReference type="PRINTS" id="PR00722">
    <property type="entry name" value="CHYMOTRYPSIN"/>
</dbReference>
<dbReference type="SUPFAM" id="SSF50494">
    <property type="entry name" value="Trypsin-like serine proteases"/>
    <property type="match status" value="1"/>
</dbReference>
<dbReference type="PROSITE" id="PS50240">
    <property type="entry name" value="TRYPSIN_DOM"/>
    <property type="match status" value="1"/>
</dbReference>
<organism evidence="6 7">
    <name type="scientific">Steinernema hermaphroditum</name>
    <dbReference type="NCBI Taxonomy" id="289476"/>
    <lineage>
        <taxon>Eukaryota</taxon>
        <taxon>Metazoa</taxon>
        <taxon>Ecdysozoa</taxon>
        <taxon>Nematoda</taxon>
        <taxon>Chromadorea</taxon>
        <taxon>Rhabditida</taxon>
        <taxon>Tylenchina</taxon>
        <taxon>Panagrolaimomorpha</taxon>
        <taxon>Strongyloidoidea</taxon>
        <taxon>Steinernematidae</taxon>
        <taxon>Steinernema</taxon>
    </lineage>
</organism>
<evidence type="ECO:0000313" key="6">
    <source>
        <dbReference type="EMBL" id="KAK0418445.1"/>
    </source>
</evidence>
<name>A0AA39M2Q7_9BILA</name>
<dbReference type="Proteomes" id="UP001175271">
    <property type="component" value="Unassembled WGS sequence"/>
</dbReference>
<proteinExistence type="inferred from homology"/>
<dbReference type="CDD" id="cd00190">
    <property type="entry name" value="Tryp_SPc"/>
    <property type="match status" value="1"/>
</dbReference>
<evidence type="ECO:0000256" key="4">
    <source>
        <dbReference type="SAM" id="SignalP"/>
    </source>
</evidence>
<dbReference type="GO" id="GO:0004252">
    <property type="term" value="F:serine-type endopeptidase activity"/>
    <property type="evidence" value="ECO:0007669"/>
    <property type="project" value="InterPro"/>
</dbReference>
<keyword evidence="7" id="KW-1185">Reference proteome</keyword>
<dbReference type="Pfam" id="PF00089">
    <property type="entry name" value="Trypsin"/>
    <property type="match status" value="1"/>
</dbReference>
<dbReference type="InterPro" id="IPR051487">
    <property type="entry name" value="Ser/Thr_Proteases_Immune/Dev"/>
</dbReference>
<dbReference type="InterPro" id="IPR018114">
    <property type="entry name" value="TRYPSIN_HIS"/>
</dbReference>
<feature type="signal peptide" evidence="4">
    <location>
        <begin position="1"/>
        <end position="15"/>
    </location>
</feature>
<evidence type="ECO:0000256" key="2">
    <source>
        <dbReference type="ARBA" id="ARBA00024195"/>
    </source>
</evidence>
<dbReference type="EMBL" id="JAUCMV010000002">
    <property type="protein sequence ID" value="KAK0418445.1"/>
    <property type="molecule type" value="Genomic_DNA"/>
</dbReference>